<proteinExistence type="predicted"/>
<name>A0A3D9HS92_9PROT</name>
<protein>
    <submittedName>
        <fullName evidence="1">Uncharacterized protein</fullName>
    </submittedName>
</protein>
<comment type="caution">
    <text evidence="1">The sequence shown here is derived from an EMBL/GenBank/DDBJ whole genome shotgun (WGS) entry which is preliminary data.</text>
</comment>
<dbReference type="AlphaFoldDB" id="A0A3D9HS92"/>
<evidence type="ECO:0000313" key="1">
    <source>
        <dbReference type="EMBL" id="RED52383.1"/>
    </source>
</evidence>
<organism evidence="1 2">
    <name type="scientific">Aestuariispira insulae</name>
    <dbReference type="NCBI Taxonomy" id="1461337"/>
    <lineage>
        <taxon>Bacteria</taxon>
        <taxon>Pseudomonadati</taxon>
        <taxon>Pseudomonadota</taxon>
        <taxon>Alphaproteobacteria</taxon>
        <taxon>Rhodospirillales</taxon>
        <taxon>Kiloniellaceae</taxon>
        <taxon>Aestuariispira</taxon>
    </lineage>
</organism>
<accession>A0A3D9HS92</accession>
<evidence type="ECO:0000313" key="2">
    <source>
        <dbReference type="Proteomes" id="UP000256845"/>
    </source>
</evidence>
<dbReference type="Proteomes" id="UP000256845">
    <property type="component" value="Unassembled WGS sequence"/>
</dbReference>
<sequence>MGLGKYFVNEVRGRLRPMMEERKNKEAENTVDGLMAALTLGGIDNETLGSVLLMKATEMLVQHGYNEDTLLRMVSSAIELQRR</sequence>
<reference evidence="1 2" key="1">
    <citation type="submission" date="2018-07" db="EMBL/GenBank/DDBJ databases">
        <title>Genomic Encyclopedia of Type Strains, Phase III (KMG-III): the genomes of soil and plant-associated and newly described type strains.</title>
        <authorList>
            <person name="Whitman W."/>
        </authorList>
    </citation>
    <scope>NUCLEOTIDE SEQUENCE [LARGE SCALE GENOMIC DNA]</scope>
    <source>
        <strain evidence="1 2">CECT 8488</strain>
    </source>
</reference>
<gene>
    <name evidence="1" type="ORF">DFP90_102404</name>
</gene>
<dbReference type="EMBL" id="QRDW01000002">
    <property type="protein sequence ID" value="RED52383.1"/>
    <property type="molecule type" value="Genomic_DNA"/>
</dbReference>
<keyword evidence="2" id="KW-1185">Reference proteome</keyword>